<dbReference type="Proteomes" id="UP001055102">
    <property type="component" value="Unassembled WGS sequence"/>
</dbReference>
<name>A0ABQ4T051_9HYPH</name>
<gene>
    <name evidence="4" type="ORF">AOPFMNJM_2607</name>
</gene>
<proteinExistence type="predicted"/>
<organism evidence="4 5">
    <name type="scientific">Methylobacterium jeotgali</name>
    <dbReference type="NCBI Taxonomy" id="381630"/>
    <lineage>
        <taxon>Bacteria</taxon>
        <taxon>Pseudomonadati</taxon>
        <taxon>Pseudomonadota</taxon>
        <taxon>Alphaproteobacteria</taxon>
        <taxon>Hyphomicrobiales</taxon>
        <taxon>Methylobacteriaceae</taxon>
        <taxon>Methylobacterium</taxon>
    </lineage>
</organism>
<dbReference type="PANTHER" id="PTHR41259">
    <property type="entry name" value="DOUBLE-STRAND BREAK REPAIR RAD50 ATPASE, PUTATIVE-RELATED"/>
    <property type="match status" value="1"/>
</dbReference>
<reference evidence="4" key="2">
    <citation type="submission" date="2021-08" db="EMBL/GenBank/DDBJ databases">
        <authorList>
            <person name="Tani A."/>
            <person name="Ola A."/>
            <person name="Ogura Y."/>
            <person name="Katsura K."/>
            <person name="Hayashi T."/>
        </authorList>
    </citation>
    <scope>NUCLEOTIDE SEQUENCE</scope>
    <source>
        <strain evidence="4">LMG 23639</strain>
    </source>
</reference>
<evidence type="ECO:0000256" key="1">
    <source>
        <dbReference type="SAM" id="Coils"/>
    </source>
</evidence>
<evidence type="ECO:0000259" key="3">
    <source>
        <dbReference type="Pfam" id="PF13514"/>
    </source>
</evidence>
<accession>A0ABQ4T051</accession>
<dbReference type="SUPFAM" id="SSF52540">
    <property type="entry name" value="P-loop containing nucleoside triphosphate hydrolases"/>
    <property type="match status" value="1"/>
</dbReference>
<dbReference type="RefSeq" id="WP_238276397.1">
    <property type="nucleotide sequence ID" value="NZ_BPQR01000043.1"/>
</dbReference>
<dbReference type="EMBL" id="BPQR01000043">
    <property type="protein sequence ID" value="GJE07281.1"/>
    <property type="molecule type" value="Genomic_DNA"/>
</dbReference>
<comment type="caution">
    <text evidence="4">The sequence shown here is derived from an EMBL/GenBank/DDBJ whole genome shotgun (WGS) entry which is preliminary data.</text>
</comment>
<dbReference type="InterPro" id="IPR038734">
    <property type="entry name" value="YhaN_AAA"/>
</dbReference>
<dbReference type="Gene3D" id="3.40.50.300">
    <property type="entry name" value="P-loop containing nucleotide triphosphate hydrolases"/>
    <property type="match status" value="2"/>
</dbReference>
<feature type="coiled-coil region" evidence="1">
    <location>
        <begin position="177"/>
        <end position="228"/>
    </location>
</feature>
<dbReference type="PANTHER" id="PTHR41259:SF1">
    <property type="entry name" value="DOUBLE-STRAND BREAK REPAIR RAD50 ATPASE, PUTATIVE-RELATED"/>
    <property type="match status" value="1"/>
</dbReference>
<evidence type="ECO:0000313" key="4">
    <source>
        <dbReference type="EMBL" id="GJE07281.1"/>
    </source>
</evidence>
<feature type="domain" description="YhaN AAA" evidence="3">
    <location>
        <begin position="1"/>
        <end position="207"/>
    </location>
</feature>
<dbReference type="Pfam" id="PF13514">
    <property type="entry name" value="AAA_27"/>
    <property type="match status" value="1"/>
</dbReference>
<sequence>MRLRRLDLTRYGKFTDHVIDFGEKVDGGPDLHIVYGLNEAGKSTALSGFLDLLFGIEERSRYDFLHPYAAMEVGAVLEVGEARHELRRVKQRTGSLRDAAGQPVGDGVIAGALAGLTRDAYRMMFSLDDQTLEEGGNAILDSKGDLGELLFSASAGLAGLSRALSAVTGEADAIFRRRASSTEIAGLKRRLNDLKAEREKVDVQASAHAALVAELRRAEQAYDAAMTEHGTLKARRDDLGGLVRAAPLAAEHASLSAVLAPHAELPRPPAHWASDLPALMVADATLGTKRAAADERLERLRAEIDGIAVDRRVLGLADRIEALSLGSARVQTAEPDLPKRRAELAESRSRLAQLARAIAGPENDADPDALAVDAATLGSLRGLIERWSGVEEKLSRSREEHETASEAFDRAREDRAALDRDHPALGAPQRAALQAAAGRVRETDLLARRRLAQAAARAKSQAAEEAMRRLAPWSGEPAALEALRVPSARQIQAWRDEAAEHALRSKGHCERGRGLETEGAALAAKVAAAEAAIGPIGDAEAAALRARRDAAWVRHRDAMDAASAAAFEQAMQAVDGMAEARLAAADRLAELRGLRRDLEVCRAGIAREAELLSELDGERSDLSSRIEAAGLPGSGDAASAGERLSGIEDWLALRERAVAAIAERRTAEAECAAVEAEIAREAGALGEALAAAGTPPEGLDLPALLQAADTLLAEDARYAEARAAADKRLRDDARSLEARRKDAAAAAGDGRAWEEAWGRALAGTWFAGLAADRAAVRAIVEAIAGLPERLAERDGLSHRVEAMQADREAFLAELASVQAALGEPADGTEPVAAASALRDRLRAAGHALDARRAKEAERADLEAKRRVLLEEIGLHDARKAERLAFFGLTSLADVSARLDECARRDRIEADRDKLAARIRQEAGAPSLEAALERLAEGAPEERTQAYETSDRRVEDLNERLKELFAAKSAAADRLAAVGGDDAVVRIEAERRTILLEIEDKALRFLHLRTGALLAERALQAYREKHRGSMMGRASDAFRAMTRDAYAGLATRPEKDREILIGRPSAGGSKLATDMSKGTRFQLYLALRLAGYEEFVATRHPVPFVADDIMETFDEPRSEEVLSLFGKVSHLGQVIYLTHHRHLCDLARKAVPGARVHELP</sequence>
<evidence type="ECO:0000256" key="2">
    <source>
        <dbReference type="SAM" id="MobiDB-lite"/>
    </source>
</evidence>
<feature type="coiled-coil region" evidence="1">
    <location>
        <begin position="946"/>
        <end position="973"/>
    </location>
</feature>
<protein>
    <recommendedName>
        <fullName evidence="3">YhaN AAA domain-containing protein</fullName>
    </recommendedName>
</protein>
<feature type="region of interest" description="Disordered" evidence="2">
    <location>
        <begin position="391"/>
        <end position="410"/>
    </location>
</feature>
<keyword evidence="5" id="KW-1185">Reference proteome</keyword>
<evidence type="ECO:0000313" key="5">
    <source>
        <dbReference type="Proteomes" id="UP001055102"/>
    </source>
</evidence>
<dbReference type="InterPro" id="IPR027417">
    <property type="entry name" value="P-loop_NTPase"/>
</dbReference>
<keyword evidence="1" id="KW-0175">Coiled coil</keyword>
<reference evidence="4" key="1">
    <citation type="journal article" date="2021" name="Front. Microbiol.">
        <title>Comprehensive Comparative Genomics and Phenotyping of Methylobacterium Species.</title>
        <authorList>
            <person name="Alessa O."/>
            <person name="Ogura Y."/>
            <person name="Fujitani Y."/>
            <person name="Takami H."/>
            <person name="Hayashi T."/>
            <person name="Sahin N."/>
            <person name="Tani A."/>
        </authorList>
    </citation>
    <scope>NUCLEOTIDE SEQUENCE</scope>
    <source>
        <strain evidence="4">LMG 23639</strain>
    </source>
</reference>